<comment type="caution">
    <text evidence="7">The sequence shown here is derived from an EMBL/GenBank/DDBJ whole genome shotgun (WGS) entry which is preliminary data.</text>
</comment>
<dbReference type="PANTHER" id="PTHR46920:SF1">
    <property type="entry name" value="PROTEIN MSS51 HOMOLOG, MITOCHONDRIAL-RELATED"/>
    <property type="match status" value="1"/>
</dbReference>
<dbReference type="InterPro" id="IPR002893">
    <property type="entry name" value="Znf_MYND"/>
</dbReference>
<dbReference type="InterPro" id="IPR052839">
    <property type="entry name" value="Mito_gene_expr_regulator"/>
</dbReference>
<reference evidence="7 8" key="1">
    <citation type="submission" date="2018-04" db="EMBL/GenBank/DDBJ databases">
        <title>The genome of golden apple snail Pomacea canaliculata provides insight into stress tolerance and invasive adaptation.</title>
        <authorList>
            <person name="Liu C."/>
            <person name="Liu B."/>
            <person name="Ren Y."/>
            <person name="Zhang Y."/>
            <person name="Wang H."/>
            <person name="Li S."/>
            <person name="Jiang F."/>
            <person name="Yin L."/>
            <person name="Zhang G."/>
            <person name="Qian W."/>
            <person name="Fan W."/>
        </authorList>
    </citation>
    <scope>NUCLEOTIDE SEQUENCE [LARGE SCALE GENOMIC DNA]</scope>
    <source>
        <strain evidence="7">SZHN2017</strain>
        <tissue evidence="7">Muscle</tissue>
    </source>
</reference>
<dbReference type="PANTHER" id="PTHR46920">
    <property type="match status" value="1"/>
</dbReference>
<keyword evidence="8" id="KW-1185">Reference proteome</keyword>
<dbReference type="STRING" id="400727.A0A2T7NBN7"/>
<proteinExistence type="predicted"/>
<dbReference type="SUPFAM" id="SSF144232">
    <property type="entry name" value="HIT/MYND zinc finger-like"/>
    <property type="match status" value="2"/>
</dbReference>
<feature type="compositionally biased region" description="Polar residues" evidence="5">
    <location>
        <begin position="55"/>
        <end position="64"/>
    </location>
</feature>
<keyword evidence="1" id="KW-0479">Metal-binding</keyword>
<evidence type="ECO:0000256" key="4">
    <source>
        <dbReference type="PROSITE-ProRule" id="PRU00134"/>
    </source>
</evidence>
<evidence type="ECO:0000259" key="6">
    <source>
        <dbReference type="PROSITE" id="PS50865"/>
    </source>
</evidence>
<organism evidence="7 8">
    <name type="scientific">Pomacea canaliculata</name>
    <name type="common">Golden apple snail</name>
    <dbReference type="NCBI Taxonomy" id="400727"/>
    <lineage>
        <taxon>Eukaryota</taxon>
        <taxon>Metazoa</taxon>
        <taxon>Spiralia</taxon>
        <taxon>Lophotrochozoa</taxon>
        <taxon>Mollusca</taxon>
        <taxon>Gastropoda</taxon>
        <taxon>Caenogastropoda</taxon>
        <taxon>Architaenioglossa</taxon>
        <taxon>Ampullarioidea</taxon>
        <taxon>Ampullariidae</taxon>
        <taxon>Pomacea</taxon>
    </lineage>
</organism>
<evidence type="ECO:0000256" key="2">
    <source>
        <dbReference type="ARBA" id="ARBA00022771"/>
    </source>
</evidence>
<dbReference type="Gene3D" id="6.10.140.2220">
    <property type="match status" value="2"/>
</dbReference>
<dbReference type="GO" id="GO:0008270">
    <property type="term" value="F:zinc ion binding"/>
    <property type="evidence" value="ECO:0007669"/>
    <property type="project" value="UniProtKB-KW"/>
</dbReference>
<protein>
    <recommendedName>
        <fullName evidence="6">MYND-type domain-containing protein</fullName>
    </recommendedName>
</protein>
<keyword evidence="2 4" id="KW-0863">Zinc-finger</keyword>
<evidence type="ECO:0000313" key="8">
    <source>
        <dbReference type="Proteomes" id="UP000245119"/>
    </source>
</evidence>
<evidence type="ECO:0000313" key="7">
    <source>
        <dbReference type="EMBL" id="PVD18575.1"/>
    </source>
</evidence>
<dbReference type="Proteomes" id="UP000245119">
    <property type="component" value="Linkage Group LG14"/>
</dbReference>
<dbReference type="OrthoDB" id="6132092at2759"/>
<evidence type="ECO:0000256" key="5">
    <source>
        <dbReference type="SAM" id="MobiDB-lite"/>
    </source>
</evidence>
<dbReference type="PROSITE" id="PS50865">
    <property type="entry name" value="ZF_MYND_2"/>
    <property type="match status" value="2"/>
</dbReference>
<dbReference type="PROSITE" id="PS01360">
    <property type="entry name" value="ZF_MYND_1"/>
    <property type="match status" value="1"/>
</dbReference>
<dbReference type="EMBL" id="PZQS01000014">
    <property type="protein sequence ID" value="PVD18575.1"/>
    <property type="molecule type" value="Genomic_DNA"/>
</dbReference>
<name>A0A2T7NBN7_POMCA</name>
<evidence type="ECO:0000256" key="1">
    <source>
        <dbReference type="ARBA" id="ARBA00022723"/>
    </source>
</evidence>
<gene>
    <name evidence="7" type="ORF">C0Q70_21125</name>
</gene>
<feature type="domain" description="MYND-type" evidence="6">
    <location>
        <begin position="126"/>
        <end position="163"/>
    </location>
</feature>
<dbReference type="Pfam" id="PF01753">
    <property type="entry name" value="zf-MYND"/>
    <property type="match status" value="2"/>
</dbReference>
<sequence>MEGGDGVRGLNMGQSAAVLTRVAGCSSYSTSIVADASAAPAFREKPDTRAAGRQSAVTLHSEGSQGRRLRPTDHTLSWQTTVVAEDFTSMQSGESLEKLQTFLQNTATGHHKYMTLVDTGCSFRFCGYCGASCALRRCGACFQVYYCSKTCQRAHWRHHKALCRQQLMTPRGPTFASGQSFPEKGTGDATFNSDNVAHASDFTPAKGDGDAKSKHVSFGVSGRVHCAPCLEKRDEMRGVCPQACHEASRPLKSCGRCGAVIYCSKACQREDWPSHKVSCKKTGKDAASERHTQGYKGTLLVSERSTDDCKVFDDFARHLGTELPDYHTQPGSWDSNKSILTWPQALKEAETRYPNKLLLTRIRDVTYEYDLSVGGMASSVLVLRLSRPHLDVFRHGWYLQVTTTKVCVYVACRERDTKGQEIPVFFYLDHDLSEPYFTWRQLSVGNFFCLEHAYIHVFLDGQVGIRVDDANEVSIITG</sequence>
<feature type="domain" description="MYND-type" evidence="6">
    <location>
        <begin position="226"/>
        <end position="279"/>
    </location>
</feature>
<evidence type="ECO:0000256" key="3">
    <source>
        <dbReference type="ARBA" id="ARBA00022833"/>
    </source>
</evidence>
<dbReference type="AlphaFoldDB" id="A0A2T7NBN7"/>
<keyword evidence="3" id="KW-0862">Zinc</keyword>
<accession>A0A2T7NBN7</accession>
<feature type="region of interest" description="Disordered" evidence="5">
    <location>
        <begin position="44"/>
        <end position="70"/>
    </location>
</feature>